<protein>
    <submittedName>
        <fullName evidence="9">SpaH/EbpB family LPXTG-anchored major pilin</fullName>
    </submittedName>
</protein>
<feature type="signal peptide" evidence="6">
    <location>
        <begin position="1"/>
        <end position="35"/>
    </location>
</feature>
<dbReference type="InterPro" id="IPR032364">
    <property type="entry name" value="GramPos_pilinD1_N"/>
</dbReference>
<dbReference type="NCBIfam" id="TIGR01167">
    <property type="entry name" value="LPXTG_anchor"/>
    <property type="match status" value="1"/>
</dbReference>
<dbReference type="InterPro" id="IPR048052">
    <property type="entry name" value="FM1-like"/>
</dbReference>
<comment type="caution">
    <text evidence="9">The sequence shown here is derived from an EMBL/GenBank/DDBJ whole genome shotgun (WGS) entry which is preliminary data.</text>
</comment>
<sequence>MNKFTKQCVAAVASLAMAGTLCVAGAVVAGSSAWAAQTAAEKAPWDTTLEANKKGSITIHKKDNTSGNSVGLNGATFTVKKVSKIGNENMYDLKTEDGWIKLAAKVNDLNQAIIDKKITEKVSMDNSFGTGGKMEETTKNVSNEDGVAEFKNLDIGLYYVEETGVPTGFTPEFNPFFVTVPQITRADATNKNTYTYSVSVEPKNRNAKNDVQKDALTGKIVGVGDTLPYKITAKVKLPATPIKVNNGNDFDAKNIIDFAIFDDALKSAYDDLEVNKIQADVNVGEYDTIKSELKSATSQKLEKNTDYTLTVVDTTNDATRSHILFAFNETGRGKITKKFAGDTNKDIRVIVTLNLKVKKDFGNSSNTSELINKYGFNPGHVPGGTTPDIHGDDNKTNFRKFHILKYNGTDTGQTKTKVLSGAQFKAFDNKTEADKCAKDPDTEANCSAALPGFADNGKKYMETNNQGKTNDYNAKVTSANSKIYVVEIKAPNGFIRSEQPHEVDTSSSGNSVVEVPIANLPDNKKDGGNDWFKLPKTGAAGVIIFALVGLGLVGSGMFVFLKNRKKEEEQQAA</sequence>
<feature type="domain" description="Gram-positive cocci surface proteins LPxTG" evidence="7">
    <location>
        <begin position="533"/>
        <end position="568"/>
    </location>
</feature>
<gene>
    <name evidence="9" type="ORF">QP372_04710</name>
</gene>
<keyword evidence="2" id="KW-0964">Secreted</keyword>
<name>A0AAW6Y057_GARVA</name>
<dbReference type="InterPro" id="IPR019931">
    <property type="entry name" value="LPXTG_anchor"/>
</dbReference>
<evidence type="ECO:0000313" key="10">
    <source>
        <dbReference type="Proteomes" id="UP001237784"/>
    </source>
</evidence>
<evidence type="ECO:0000256" key="4">
    <source>
        <dbReference type="ARBA" id="ARBA00023088"/>
    </source>
</evidence>
<dbReference type="EMBL" id="JASOME010000004">
    <property type="protein sequence ID" value="MDK7063816.1"/>
    <property type="molecule type" value="Genomic_DNA"/>
</dbReference>
<dbReference type="NCBIfam" id="NF033902">
    <property type="entry name" value="iso_D2_wall_anc"/>
    <property type="match status" value="1"/>
</dbReference>
<dbReference type="Pfam" id="PF00746">
    <property type="entry name" value="Gram_pos_anchor"/>
    <property type="match status" value="1"/>
</dbReference>
<keyword evidence="4" id="KW-0572">Peptidoglycan-anchor</keyword>
<dbReference type="Proteomes" id="UP001237784">
    <property type="component" value="Unassembled WGS sequence"/>
</dbReference>
<organism evidence="9 10">
    <name type="scientific">Gardnerella vaginalis</name>
    <dbReference type="NCBI Taxonomy" id="2702"/>
    <lineage>
        <taxon>Bacteria</taxon>
        <taxon>Bacillati</taxon>
        <taxon>Actinomycetota</taxon>
        <taxon>Actinomycetes</taxon>
        <taxon>Bifidobacteriales</taxon>
        <taxon>Bifidobacteriaceae</taxon>
        <taxon>Gardnerella</taxon>
    </lineage>
</organism>
<feature type="domain" description="Gram-positive pilin subunit D1 N-terminal" evidence="8">
    <location>
        <begin position="52"/>
        <end position="204"/>
    </location>
</feature>
<evidence type="ECO:0000256" key="2">
    <source>
        <dbReference type="ARBA" id="ARBA00022525"/>
    </source>
</evidence>
<dbReference type="GO" id="GO:0005975">
    <property type="term" value="P:carbohydrate metabolic process"/>
    <property type="evidence" value="ECO:0007669"/>
    <property type="project" value="UniProtKB-ARBA"/>
</dbReference>
<proteinExistence type="predicted"/>
<evidence type="ECO:0000256" key="6">
    <source>
        <dbReference type="SAM" id="SignalP"/>
    </source>
</evidence>
<keyword evidence="1" id="KW-0134">Cell wall</keyword>
<keyword evidence="3 6" id="KW-0732">Signal</keyword>
<evidence type="ECO:0000256" key="1">
    <source>
        <dbReference type="ARBA" id="ARBA00022512"/>
    </source>
</evidence>
<dbReference type="InterPro" id="IPR013783">
    <property type="entry name" value="Ig-like_fold"/>
</dbReference>
<evidence type="ECO:0000256" key="3">
    <source>
        <dbReference type="ARBA" id="ARBA00022729"/>
    </source>
</evidence>
<accession>A0AAW6Y057</accession>
<reference evidence="9" key="1">
    <citation type="submission" date="2023-05" db="EMBL/GenBank/DDBJ databases">
        <title>Cataloging the Phylogenetic Diversity of Human Bladder Bacteria.</title>
        <authorList>
            <person name="Du J."/>
        </authorList>
    </citation>
    <scope>NUCLEOTIDE SEQUENCE</scope>
    <source>
        <strain evidence="9">UMB6789</strain>
    </source>
</reference>
<evidence type="ECO:0000256" key="5">
    <source>
        <dbReference type="SAM" id="Phobius"/>
    </source>
</evidence>
<keyword evidence="5" id="KW-1133">Transmembrane helix</keyword>
<evidence type="ECO:0000313" key="9">
    <source>
        <dbReference type="EMBL" id="MDK7063816.1"/>
    </source>
</evidence>
<dbReference type="AlphaFoldDB" id="A0AAW6Y057"/>
<keyword evidence="5" id="KW-0472">Membrane</keyword>
<evidence type="ECO:0000259" key="8">
    <source>
        <dbReference type="Pfam" id="PF16555"/>
    </source>
</evidence>
<feature type="chain" id="PRO_5043409197" evidence="6">
    <location>
        <begin position="36"/>
        <end position="573"/>
    </location>
</feature>
<dbReference type="Pfam" id="PF16555">
    <property type="entry name" value="GramPos_pilinD1"/>
    <property type="match status" value="1"/>
</dbReference>
<evidence type="ECO:0000259" key="7">
    <source>
        <dbReference type="Pfam" id="PF00746"/>
    </source>
</evidence>
<dbReference type="RefSeq" id="WP_285085125.1">
    <property type="nucleotide sequence ID" value="NZ_JASOME010000004.1"/>
</dbReference>
<keyword evidence="5" id="KW-0812">Transmembrane</keyword>
<feature type="transmembrane region" description="Helical" evidence="5">
    <location>
        <begin position="539"/>
        <end position="561"/>
    </location>
</feature>
<dbReference type="Gene3D" id="2.60.40.10">
    <property type="entry name" value="Immunoglobulins"/>
    <property type="match status" value="2"/>
</dbReference>